<comment type="similarity">
    <text evidence="2">Belongs to the glycosyl hydrolase 88 family.</text>
</comment>
<dbReference type="Gene3D" id="1.50.10.10">
    <property type="match status" value="1"/>
</dbReference>
<dbReference type="InterPro" id="IPR012341">
    <property type="entry name" value="6hp_glycosidase-like_sf"/>
</dbReference>
<dbReference type="SUPFAM" id="SSF48208">
    <property type="entry name" value="Six-hairpin glycosidases"/>
    <property type="match status" value="1"/>
</dbReference>
<dbReference type="PANTHER" id="PTHR36845:SF1">
    <property type="entry name" value="HYDROLASE, PUTATIVE (AFU_ORTHOLOGUE AFUA_7G05090)-RELATED"/>
    <property type="match status" value="1"/>
</dbReference>
<reference evidence="3 4" key="1">
    <citation type="submission" date="2023-07" db="EMBL/GenBank/DDBJ databases">
        <title>Sorghum-associated microbial communities from plants grown in Nebraska, USA.</title>
        <authorList>
            <person name="Schachtman D."/>
        </authorList>
    </citation>
    <scope>NUCLEOTIDE SEQUENCE [LARGE SCALE GENOMIC DNA]</scope>
    <source>
        <strain evidence="3 4">BE310</strain>
    </source>
</reference>
<dbReference type="InterPro" id="IPR008928">
    <property type="entry name" value="6-hairpin_glycosidase_sf"/>
</dbReference>
<comment type="caution">
    <text evidence="3">The sequence shown here is derived from an EMBL/GenBank/DDBJ whole genome shotgun (WGS) entry which is preliminary data.</text>
</comment>
<dbReference type="Pfam" id="PF07470">
    <property type="entry name" value="Glyco_hydro_88"/>
    <property type="match status" value="1"/>
</dbReference>
<keyword evidence="4" id="KW-1185">Reference proteome</keyword>
<gene>
    <name evidence="3" type="ORF">J2X16_000005</name>
</gene>
<dbReference type="RefSeq" id="WP_310340199.1">
    <property type="nucleotide sequence ID" value="NZ_JAVDXQ010000001.1"/>
</dbReference>
<organism evidence="3 4">
    <name type="scientific">Pelomonas aquatica</name>
    <dbReference type="NCBI Taxonomy" id="431058"/>
    <lineage>
        <taxon>Bacteria</taxon>
        <taxon>Pseudomonadati</taxon>
        <taxon>Pseudomonadota</taxon>
        <taxon>Betaproteobacteria</taxon>
        <taxon>Burkholderiales</taxon>
        <taxon>Sphaerotilaceae</taxon>
        <taxon>Roseateles</taxon>
    </lineage>
</organism>
<name>A0ABU1Z236_9BURK</name>
<evidence type="ECO:0000256" key="1">
    <source>
        <dbReference type="ARBA" id="ARBA00022801"/>
    </source>
</evidence>
<dbReference type="GO" id="GO:0102212">
    <property type="term" value="F:unsaturated chondroitin disaccharide hydrolase activity"/>
    <property type="evidence" value="ECO:0007669"/>
    <property type="project" value="UniProtKB-EC"/>
</dbReference>
<dbReference type="Proteomes" id="UP001180536">
    <property type="component" value="Unassembled WGS sequence"/>
</dbReference>
<keyword evidence="1 3" id="KW-0378">Hydrolase</keyword>
<dbReference type="InterPro" id="IPR010905">
    <property type="entry name" value="Glyco_hydro_88"/>
</dbReference>
<sequence>MRESLHPAKPEFLHIERLPKAWLEQPSKTRVERAIAAAVAAVARNLDHFGDTFPEPSSQGGIYPAMGNTEWTNGFWTGQLWLAYELSGGDKFREAAERHVASFFDRQRDRISTNHHDLGFLYSLSCVAGYKLTGSRVAKDAALGAAQLLMERFHTGAGIIQAWGDLNDPAQRGRMIIDCNLNLPLLYWAADVTGDLRYRAAADRHIEQAARHIVRADGSTYHTYFFDADTGRPRGGNTHQGVADSSCWSRGQAWGIAGFPLVARHKDDPRLIELGQVLANYFLNRLPSDGICYWDLIFTDGPEERDSSAAAIAACGLLELASQMPLLDPQRSIYEHAATGMILTLAASYFAKDAAPGAGLLVHAVYHKPNRIGVDESCVWGDYFYLEALARLTRIWKPYW</sequence>
<accession>A0ABU1Z236</accession>
<evidence type="ECO:0000256" key="2">
    <source>
        <dbReference type="ARBA" id="ARBA00038358"/>
    </source>
</evidence>
<keyword evidence="3" id="KW-0326">Glycosidase</keyword>
<dbReference type="PANTHER" id="PTHR36845">
    <property type="entry name" value="HYDROLASE, PUTATIVE (AFU_ORTHOLOGUE AFUA_7G05090)-RELATED"/>
    <property type="match status" value="1"/>
</dbReference>
<protein>
    <submittedName>
        <fullName evidence="3">Unsaturated chondroitin disaccharide hydrolase</fullName>
        <ecNumber evidence="3">3.2.1.180</ecNumber>
    </submittedName>
</protein>
<evidence type="ECO:0000313" key="3">
    <source>
        <dbReference type="EMBL" id="MDR7294684.1"/>
    </source>
</evidence>
<dbReference type="EC" id="3.2.1.180" evidence="3"/>
<dbReference type="EMBL" id="JAVDXQ010000001">
    <property type="protein sequence ID" value="MDR7294684.1"/>
    <property type="molecule type" value="Genomic_DNA"/>
</dbReference>
<proteinExistence type="inferred from homology"/>
<evidence type="ECO:0000313" key="4">
    <source>
        <dbReference type="Proteomes" id="UP001180536"/>
    </source>
</evidence>
<dbReference type="InterPro" id="IPR052369">
    <property type="entry name" value="UG_Glycosaminoglycan_Hydrolase"/>
</dbReference>